<accession>A0A089N1B6</accession>
<keyword evidence="3" id="KW-1185">Reference proteome</keyword>
<dbReference type="HOGENOM" id="CLU_2466143_0_0_9"/>
<feature type="region of interest" description="Disordered" evidence="1">
    <location>
        <begin position="1"/>
        <end position="29"/>
    </location>
</feature>
<gene>
    <name evidence="2" type="ORF">PSTEL_04325</name>
</gene>
<evidence type="ECO:0000313" key="3">
    <source>
        <dbReference type="Proteomes" id="UP000029507"/>
    </source>
</evidence>
<dbReference type="EMBL" id="CP009286">
    <property type="protein sequence ID" value="AIQ62449.1"/>
    <property type="molecule type" value="Genomic_DNA"/>
</dbReference>
<name>A0A089N1B6_9BACL</name>
<feature type="compositionally biased region" description="Basic and acidic residues" evidence="1">
    <location>
        <begin position="13"/>
        <end position="26"/>
    </location>
</feature>
<dbReference type="Proteomes" id="UP000029507">
    <property type="component" value="Chromosome"/>
</dbReference>
<evidence type="ECO:0000256" key="1">
    <source>
        <dbReference type="SAM" id="MobiDB-lite"/>
    </source>
</evidence>
<dbReference type="STRING" id="169760.PSTEL_04325"/>
<organism evidence="2 3">
    <name type="scientific">Paenibacillus stellifer</name>
    <dbReference type="NCBI Taxonomy" id="169760"/>
    <lineage>
        <taxon>Bacteria</taxon>
        <taxon>Bacillati</taxon>
        <taxon>Bacillota</taxon>
        <taxon>Bacilli</taxon>
        <taxon>Bacillales</taxon>
        <taxon>Paenibacillaceae</taxon>
        <taxon>Paenibacillus</taxon>
    </lineage>
</organism>
<proteinExistence type="predicted"/>
<sequence length="88" mass="9867">MTTVVATNVAEGAKAKKQNEELRSELRNSNIDNATKQKVIMQLNEKVEKLRRALADEKARADKSDDRIGLIEEQLADMLEKLKTAQTA</sequence>
<dbReference type="AlphaFoldDB" id="A0A089N1B6"/>
<reference evidence="2 3" key="1">
    <citation type="submission" date="2014-08" db="EMBL/GenBank/DDBJ databases">
        <title>Comparative genomics of the Paenibacillus odorifer group.</title>
        <authorList>
            <person name="den Bakker H.C."/>
            <person name="Tsai Y.-C."/>
            <person name="Martin N."/>
            <person name="Korlach J."/>
            <person name="Wiedmann M."/>
        </authorList>
    </citation>
    <scope>NUCLEOTIDE SEQUENCE [LARGE SCALE GENOMIC DNA]</scope>
    <source>
        <strain evidence="2 3">DSM 14472</strain>
    </source>
</reference>
<protein>
    <submittedName>
        <fullName evidence="2">Uncharacterized protein</fullName>
    </submittedName>
</protein>
<dbReference type="KEGG" id="pste:PSTEL_04325"/>
<evidence type="ECO:0000313" key="2">
    <source>
        <dbReference type="EMBL" id="AIQ62449.1"/>
    </source>
</evidence>